<dbReference type="Proteomes" id="UP001500880">
    <property type="component" value="Unassembled WGS sequence"/>
</dbReference>
<organism evidence="1 2">
    <name type="scientific">Salinibacillus aidingensis</name>
    <dbReference type="NCBI Taxonomy" id="237684"/>
    <lineage>
        <taxon>Bacteria</taxon>
        <taxon>Bacillati</taxon>
        <taxon>Bacillota</taxon>
        <taxon>Bacilli</taxon>
        <taxon>Bacillales</taxon>
        <taxon>Bacillaceae</taxon>
        <taxon>Salinibacillus</taxon>
    </lineage>
</organism>
<proteinExistence type="predicted"/>
<accession>A0ABN1B3N2</accession>
<comment type="caution">
    <text evidence="1">The sequence shown here is derived from an EMBL/GenBank/DDBJ whole genome shotgun (WGS) entry which is preliminary data.</text>
</comment>
<sequence>MEFILNLIEYLFSSKKTLVYTAMRQQDYYKAVSKLEADLIKFRVSVTGNANASPGTPYSDLGRIYKIYVRKEDEGKALRSIHTKR</sequence>
<evidence type="ECO:0000313" key="2">
    <source>
        <dbReference type="Proteomes" id="UP001500880"/>
    </source>
</evidence>
<evidence type="ECO:0000313" key="1">
    <source>
        <dbReference type="EMBL" id="GAA0489590.1"/>
    </source>
</evidence>
<reference evidence="1 2" key="1">
    <citation type="journal article" date="2019" name="Int. J. Syst. Evol. Microbiol.">
        <title>The Global Catalogue of Microorganisms (GCM) 10K type strain sequencing project: providing services to taxonomists for standard genome sequencing and annotation.</title>
        <authorList>
            <consortium name="The Broad Institute Genomics Platform"/>
            <consortium name="The Broad Institute Genome Sequencing Center for Infectious Disease"/>
            <person name="Wu L."/>
            <person name="Ma J."/>
        </authorList>
    </citation>
    <scope>NUCLEOTIDE SEQUENCE [LARGE SCALE GENOMIC DNA]</scope>
    <source>
        <strain evidence="1 2">JCM 12389</strain>
    </source>
</reference>
<gene>
    <name evidence="1" type="ORF">GCM10008986_14300</name>
</gene>
<dbReference type="EMBL" id="BAAADO010000003">
    <property type="protein sequence ID" value="GAA0489590.1"/>
    <property type="molecule type" value="Genomic_DNA"/>
</dbReference>
<protein>
    <submittedName>
        <fullName evidence="1">Uncharacterized protein</fullName>
    </submittedName>
</protein>
<keyword evidence="2" id="KW-1185">Reference proteome</keyword>
<dbReference type="RefSeq" id="WP_343839224.1">
    <property type="nucleotide sequence ID" value="NZ_BAAADO010000003.1"/>
</dbReference>
<name>A0ABN1B3N2_9BACI</name>